<dbReference type="InterPro" id="IPR036890">
    <property type="entry name" value="HATPase_C_sf"/>
</dbReference>
<evidence type="ECO:0000256" key="5">
    <source>
        <dbReference type="ARBA" id="ARBA00022692"/>
    </source>
</evidence>
<keyword evidence="7" id="KW-1133">Transmembrane helix</keyword>
<organism evidence="9 10">
    <name type="scientific">Catenulispora yoronensis</name>
    <dbReference type="NCBI Taxonomy" id="450799"/>
    <lineage>
        <taxon>Bacteria</taxon>
        <taxon>Bacillati</taxon>
        <taxon>Actinomycetota</taxon>
        <taxon>Actinomycetes</taxon>
        <taxon>Catenulisporales</taxon>
        <taxon>Catenulisporaceae</taxon>
        <taxon>Catenulispora</taxon>
    </lineage>
</organism>
<evidence type="ECO:0000313" key="10">
    <source>
        <dbReference type="Proteomes" id="UP001500751"/>
    </source>
</evidence>
<evidence type="ECO:0000256" key="6">
    <source>
        <dbReference type="ARBA" id="ARBA00022777"/>
    </source>
</evidence>
<dbReference type="SMART" id="SM00387">
    <property type="entry name" value="HATPase_c"/>
    <property type="match status" value="1"/>
</dbReference>
<keyword evidence="7" id="KW-0472">Membrane</keyword>
<evidence type="ECO:0000259" key="8">
    <source>
        <dbReference type="PROSITE" id="PS50109"/>
    </source>
</evidence>
<reference evidence="9 10" key="1">
    <citation type="journal article" date="2019" name="Int. J. Syst. Evol. Microbiol.">
        <title>The Global Catalogue of Microorganisms (GCM) 10K type strain sequencing project: providing services to taxonomists for standard genome sequencing and annotation.</title>
        <authorList>
            <consortium name="The Broad Institute Genomics Platform"/>
            <consortium name="The Broad Institute Genome Sequencing Center for Infectious Disease"/>
            <person name="Wu L."/>
            <person name="Ma J."/>
        </authorList>
    </citation>
    <scope>NUCLEOTIDE SEQUENCE [LARGE SCALE GENOMIC DNA]</scope>
    <source>
        <strain evidence="9 10">JCM 16014</strain>
    </source>
</reference>
<dbReference type="InterPro" id="IPR050428">
    <property type="entry name" value="TCS_sensor_his_kinase"/>
</dbReference>
<dbReference type="Gene3D" id="3.30.565.10">
    <property type="entry name" value="Histidine kinase-like ATPase, C-terminal domain"/>
    <property type="match status" value="1"/>
</dbReference>
<dbReference type="PROSITE" id="PS50109">
    <property type="entry name" value="HIS_KIN"/>
    <property type="match status" value="1"/>
</dbReference>
<accession>A0ABN2V7J8</accession>
<dbReference type="CDD" id="cd00075">
    <property type="entry name" value="HATPase"/>
    <property type="match status" value="1"/>
</dbReference>
<dbReference type="SUPFAM" id="SSF55874">
    <property type="entry name" value="ATPase domain of HSP90 chaperone/DNA topoisomerase II/histidine kinase"/>
    <property type="match status" value="1"/>
</dbReference>
<proteinExistence type="predicted"/>
<dbReference type="InterPro" id="IPR003594">
    <property type="entry name" value="HATPase_dom"/>
</dbReference>
<gene>
    <name evidence="9" type="ORF">GCM10009839_71430</name>
</gene>
<keyword evidence="3" id="KW-0597">Phosphoprotein</keyword>
<name>A0ABN2V7J8_9ACTN</name>
<keyword evidence="4" id="KW-0808">Transferase</keyword>
<feature type="domain" description="Histidine kinase" evidence="8">
    <location>
        <begin position="1"/>
        <end position="155"/>
    </location>
</feature>
<dbReference type="Proteomes" id="UP001500751">
    <property type="component" value="Unassembled WGS sequence"/>
</dbReference>
<dbReference type="PANTHER" id="PTHR45436">
    <property type="entry name" value="SENSOR HISTIDINE KINASE YKOH"/>
    <property type="match status" value="1"/>
</dbReference>
<keyword evidence="5" id="KW-0812">Transmembrane</keyword>
<evidence type="ECO:0000256" key="3">
    <source>
        <dbReference type="ARBA" id="ARBA00022553"/>
    </source>
</evidence>
<dbReference type="RefSeq" id="WP_344670126.1">
    <property type="nucleotide sequence ID" value="NZ_BAAAQN010000056.1"/>
</dbReference>
<evidence type="ECO:0000313" key="9">
    <source>
        <dbReference type="EMBL" id="GAA2053347.1"/>
    </source>
</evidence>
<dbReference type="PANTHER" id="PTHR45436:SF5">
    <property type="entry name" value="SENSOR HISTIDINE KINASE TRCS"/>
    <property type="match status" value="1"/>
</dbReference>
<evidence type="ECO:0000256" key="4">
    <source>
        <dbReference type="ARBA" id="ARBA00022679"/>
    </source>
</evidence>
<protein>
    <recommendedName>
        <fullName evidence="2">histidine kinase</fullName>
        <ecNumber evidence="2">2.7.13.3</ecNumber>
    </recommendedName>
</protein>
<sequence length="185" mass="19716">MALDDPEASADTLRAAHERIVVANAQQERVIEALLALARGQAGTDRREPVDLAALARNALTACTAHSPADIAVHADLRTAPTLGDPNLAERLIANLMDNALRHNVPGGDIRVETRVDGGRAVLIVRNSGPVIPADAVDRLFQPFTRLDEDRTARGDSACRSCRRSPMPTTPWRSAAVAVPVAVKA</sequence>
<dbReference type="InterPro" id="IPR005467">
    <property type="entry name" value="His_kinase_dom"/>
</dbReference>
<evidence type="ECO:0000256" key="2">
    <source>
        <dbReference type="ARBA" id="ARBA00012438"/>
    </source>
</evidence>
<comment type="catalytic activity">
    <reaction evidence="1">
        <text>ATP + protein L-histidine = ADP + protein N-phospho-L-histidine.</text>
        <dbReference type="EC" id="2.7.13.3"/>
    </reaction>
</comment>
<keyword evidence="10" id="KW-1185">Reference proteome</keyword>
<dbReference type="EC" id="2.7.13.3" evidence="2"/>
<dbReference type="Pfam" id="PF02518">
    <property type="entry name" value="HATPase_c"/>
    <property type="match status" value="1"/>
</dbReference>
<evidence type="ECO:0000256" key="7">
    <source>
        <dbReference type="ARBA" id="ARBA00022989"/>
    </source>
</evidence>
<keyword evidence="6" id="KW-0418">Kinase</keyword>
<dbReference type="EMBL" id="BAAAQN010000056">
    <property type="protein sequence ID" value="GAA2053347.1"/>
    <property type="molecule type" value="Genomic_DNA"/>
</dbReference>
<comment type="caution">
    <text evidence="9">The sequence shown here is derived from an EMBL/GenBank/DDBJ whole genome shotgun (WGS) entry which is preliminary data.</text>
</comment>
<evidence type="ECO:0000256" key="1">
    <source>
        <dbReference type="ARBA" id="ARBA00000085"/>
    </source>
</evidence>